<comment type="caution">
    <text evidence="1">The sequence shown here is derived from an EMBL/GenBank/DDBJ whole genome shotgun (WGS) entry which is preliminary data.</text>
</comment>
<dbReference type="AlphaFoldDB" id="A0A927IHW7"/>
<accession>A0A927IHW7</accession>
<dbReference type="Proteomes" id="UP000622317">
    <property type="component" value="Unassembled WGS sequence"/>
</dbReference>
<reference evidence="1" key="1">
    <citation type="submission" date="2020-09" db="EMBL/GenBank/DDBJ databases">
        <title>Pelagicoccus enzymogenes sp. nov. with an EPS production, isolated from marine sediment.</title>
        <authorList>
            <person name="Feng X."/>
        </authorList>
    </citation>
    <scope>NUCLEOTIDE SEQUENCE</scope>
    <source>
        <strain evidence="1">NFK12</strain>
    </source>
</reference>
<dbReference type="RefSeq" id="WP_191617742.1">
    <property type="nucleotide sequence ID" value="NZ_JACYFG010000036.1"/>
</dbReference>
<evidence type="ECO:0000313" key="1">
    <source>
        <dbReference type="EMBL" id="MBD5780646.1"/>
    </source>
</evidence>
<sequence length="871" mass="98114">MSNATAIDKSLSPPTALDYEQLRAEGMRYLEKTISAVWTDFNAHDPGITLLELLCFGITDIAYRTSFEDKDLFAPNPQGPSDEAPFFTAREVLTCGPVTANDYRRLILDRFVGKIRNAWVEPVSQTLYADTAKRILSQKQNADTIAFPIRGLHRIRLQFDNALAGDDKKSERDAVTAEVERLYHQHRNLGEDLASISSTDTTPIRVCADIKLAPDADIELVHATLVHALQAFLNPRIPRYRLNELVEKGLASEEIFNGPALQHGFILEDDLERSTSVSKVRASDLIAVMLRVPGVIAIPKLLLNYAGLSEDSNEWELAIPENREPVLQFEEARLRFYKDLIPFRPNKERSLNLLAKLDQADADAISSLQAEDFEIPAGQWRDLSEFTTLQESLPATYGVGSRGTGRDPAPQSIARARQLKAYLLVFDQILSNTLGQLTHLQELFSHNRTVRQSLFSNPVSDLPDLERLLQPTAGQSDLSAQEIKDAYTAIMQGSLQEEAFETSQRSKLLDHLLARFGEAFSDHVLMRYSAVGPQSLQEVLTGKAQFLSELPRIASRRGAGHDIRNADEVWDTANVSGFKQRLERILGFPSFKRRSLSDVTFDLYEEKDDDDKSEIRFRIVDRKAKSKKTILSGTTKYKDKTEATVAMKKAIHLGLNPANYEMRLTKDDRFYLVIVDRDVEPVDVVAMRKQYFKTEAEALEAQLSIADLLADRYSEEGSFVVEHILFRPQAPNWPLLPAPCEAIPTRPHSWDPYSHQVHIVLPGWGARLSEPDFRNFVEQTIRRELPAHLVARVCFVGRQEMGAFENAYRGWLTALAKNENLPARLGPLLKSIDALFTIYPEGTLHDCVEDGDETNPVILNRTHLGSIDTEQ</sequence>
<name>A0A927IHW7_9BACT</name>
<evidence type="ECO:0000313" key="2">
    <source>
        <dbReference type="Proteomes" id="UP000622317"/>
    </source>
</evidence>
<keyword evidence="2" id="KW-1185">Reference proteome</keyword>
<protein>
    <submittedName>
        <fullName evidence="1">Uncharacterized protein</fullName>
    </submittedName>
</protein>
<dbReference type="Gene3D" id="2.30.29.80">
    <property type="match status" value="1"/>
</dbReference>
<gene>
    <name evidence="1" type="ORF">IEN85_14180</name>
</gene>
<dbReference type="EMBL" id="JACYFG010000036">
    <property type="protein sequence ID" value="MBD5780646.1"/>
    <property type="molecule type" value="Genomic_DNA"/>
</dbReference>
<organism evidence="1 2">
    <name type="scientific">Pelagicoccus enzymogenes</name>
    <dbReference type="NCBI Taxonomy" id="2773457"/>
    <lineage>
        <taxon>Bacteria</taxon>
        <taxon>Pseudomonadati</taxon>
        <taxon>Verrucomicrobiota</taxon>
        <taxon>Opitutia</taxon>
        <taxon>Puniceicoccales</taxon>
        <taxon>Pelagicoccaceae</taxon>
        <taxon>Pelagicoccus</taxon>
    </lineage>
</organism>
<proteinExistence type="predicted"/>